<evidence type="ECO:0000259" key="2">
    <source>
        <dbReference type="Pfam" id="PF08401"/>
    </source>
</evidence>
<accession>A0A0J6WTT8</accession>
<feature type="domain" description="Polyvalent protein metallopeptidase" evidence="3">
    <location>
        <begin position="154"/>
        <end position="280"/>
    </location>
</feature>
<gene>
    <name evidence="4" type="ORF">AB840_12850</name>
</gene>
<dbReference type="InParanoid" id="A0A0J6WTT8"/>
<organism evidence="4 5">
    <name type="scientific">Megasphaera cerevisiae DSM 20462</name>
    <dbReference type="NCBI Taxonomy" id="1122219"/>
    <lineage>
        <taxon>Bacteria</taxon>
        <taxon>Bacillati</taxon>
        <taxon>Bacillota</taxon>
        <taxon>Negativicutes</taxon>
        <taxon>Veillonellales</taxon>
        <taxon>Veillonellaceae</taxon>
        <taxon>Megasphaera</taxon>
    </lineage>
</organism>
<evidence type="ECO:0008006" key="6">
    <source>
        <dbReference type="Google" id="ProtNLM"/>
    </source>
</evidence>
<dbReference type="OrthoDB" id="9792687at2"/>
<evidence type="ECO:0000256" key="1">
    <source>
        <dbReference type="SAM" id="MobiDB-lite"/>
    </source>
</evidence>
<comment type="caution">
    <text evidence="4">The sequence shown here is derived from an EMBL/GenBank/DDBJ whole genome shotgun (WGS) entry which is preliminary data.</text>
</comment>
<sequence length="362" mass="42263">MPLPEHVQEQRNALVEKVIKDMEAGKPFFWDSEHFGRPAHNMALGASYRGLNRMRLMIAAKDKGYTDSRWCTYKQAQEKGWQVKKGEKGTHIEWWAKSVTVKELNPETGEEEKKLKELDHPLVKFYTVFNAQQMEGVLPEHPLTIDENEKNRYMENMLKNSEAKIFFDQSNRNFYSSTTDEIHVLPREKFKTLDGFYATCAHEIAHSTGHSTRMNRDMFNFEKSEYAKEELRAELASTFLQQQYGIKFDEKHYENHAAYLQSWAKVLKDDPNELYRAASKAQEMANYIEKNMLLKGLEQVTPKMLESVNEVPILSKEVKEPAKVSPFQEIADRAMAKKNRQQRKQKLQVSIKDKSKQAEMAR</sequence>
<dbReference type="GO" id="GO:0003697">
    <property type="term" value="F:single-stranded DNA binding"/>
    <property type="evidence" value="ECO:0007669"/>
    <property type="project" value="InterPro"/>
</dbReference>
<proteinExistence type="predicted"/>
<evidence type="ECO:0000313" key="4">
    <source>
        <dbReference type="EMBL" id="KMO85573.1"/>
    </source>
</evidence>
<dbReference type="AlphaFoldDB" id="A0A0J6WTT8"/>
<dbReference type="EMBL" id="LEKT01000056">
    <property type="protein sequence ID" value="KMO85573.1"/>
    <property type="molecule type" value="Genomic_DNA"/>
</dbReference>
<dbReference type="Pfam" id="PF18818">
    <property type="entry name" value="MPTase-PolyVal"/>
    <property type="match status" value="1"/>
</dbReference>
<protein>
    <recommendedName>
        <fullName evidence="6">DNA primase</fullName>
    </recommendedName>
</protein>
<feature type="region of interest" description="Disordered" evidence="1">
    <location>
        <begin position="336"/>
        <end position="362"/>
    </location>
</feature>
<dbReference type="PATRIC" id="fig|1122219.3.peg.2656"/>
<feature type="compositionally biased region" description="Basic residues" evidence="1">
    <location>
        <begin position="336"/>
        <end position="346"/>
    </location>
</feature>
<dbReference type="Proteomes" id="UP000036503">
    <property type="component" value="Unassembled WGS sequence"/>
</dbReference>
<dbReference type="InterPro" id="IPR041459">
    <property type="entry name" value="MPTase-PolyVal"/>
</dbReference>
<evidence type="ECO:0000313" key="5">
    <source>
        <dbReference type="Proteomes" id="UP000036503"/>
    </source>
</evidence>
<name>A0A0J6WTT8_9FIRM</name>
<feature type="domain" description="N-terminal" evidence="2">
    <location>
        <begin position="10"/>
        <end position="129"/>
    </location>
</feature>
<evidence type="ECO:0000259" key="3">
    <source>
        <dbReference type="Pfam" id="PF18818"/>
    </source>
</evidence>
<keyword evidence="5" id="KW-1185">Reference proteome</keyword>
<dbReference type="InterPro" id="IPR013610">
    <property type="entry name" value="ArdC_N"/>
</dbReference>
<feature type="compositionally biased region" description="Basic and acidic residues" evidence="1">
    <location>
        <begin position="351"/>
        <end position="362"/>
    </location>
</feature>
<reference evidence="4 5" key="1">
    <citation type="submission" date="2015-06" db="EMBL/GenBank/DDBJ databases">
        <title>Draft genome sequence of beer spoilage bacterium Megasphaera cerevisiae type strain 20462.</title>
        <authorList>
            <person name="Kutumbaka K."/>
            <person name="Pasmowitz J."/>
            <person name="Mategko J."/>
            <person name="Reyes D."/>
            <person name="Friedrich A."/>
            <person name="Han S."/>
            <person name="Martens-Habbena W."/>
            <person name="Neal-McKinney J."/>
            <person name="Janagama H.K."/>
            <person name="Nadala C."/>
            <person name="Samadpour M."/>
        </authorList>
    </citation>
    <scope>NUCLEOTIDE SEQUENCE [LARGE SCALE GENOMIC DNA]</scope>
    <source>
        <strain evidence="4 5">DSM 20462</strain>
    </source>
</reference>
<dbReference type="RefSeq" id="WP_048515247.1">
    <property type="nucleotide sequence ID" value="NZ_FUXD01000046.1"/>
</dbReference>
<dbReference type="Pfam" id="PF08401">
    <property type="entry name" value="ArdcN"/>
    <property type="match status" value="1"/>
</dbReference>